<comment type="caution">
    <text evidence="1">The sequence shown here is derived from an EMBL/GenBank/DDBJ whole genome shotgun (WGS) entry which is preliminary data.</text>
</comment>
<name>A0AA87IL07_9BACL</name>
<dbReference type="AlphaFoldDB" id="A0AA87IL07"/>
<accession>A0AA87IL07</accession>
<gene>
    <name evidence="1" type="ORF">A1A1_16690</name>
</gene>
<protein>
    <submittedName>
        <fullName evidence="1">Uncharacterized protein</fullName>
    </submittedName>
</protein>
<organism evidence="1 2">
    <name type="scientific">Planococcus antarcticus DSM 14505</name>
    <dbReference type="NCBI Taxonomy" id="1185653"/>
    <lineage>
        <taxon>Bacteria</taxon>
        <taxon>Bacillati</taxon>
        <taxon>Bacillota</taxon>
        <taxon>Bacilli</taxon>
        <taxon>Bacillales</taxon>
        <taxon>Caryophanaceae</taxon>
        <taxon>Planococcus</taxon>
    </lineage>
</organism>
<proteinExistence type="predicted"/>
<evidence type="ECO:0000313" key="1">
    <source>
        <dbReference type="EMBL" id="EIM05378.1"/>
    </source>
</evidence>
<sequence>MLWILSQNKQSLMNVKDVSVKGKYIQGFVENSFLDQWNKTLGKYESNERATEILKEIFLNIEESNSVSVSFTMPQK</sequence>
<dbReference type="Proteomes" id="UP000004725">
    <property type="component" value="Unassembled WGS sequence"/>
</dbReference>
<evidence type="ECO:0000313" key="2">
    <source>
        <dbReference type="Proteomes" id="UP000004725"/>
    </source>
</evidence>
<dbReference type="EMBL" id="AJYB01000079">
    <property type="protein sequence ID" value="EIM05378.1"/>
    <property type="molecule type" value="Genomic_DNA"/>
</dbReference>
<reference evidence="1 2" key="1">
    <citation type="journal article" date="2012" name="J. Bacteriol.">
        <title>Genome Sequence of the Antarctic Psychrophile Bacterium Planococcus antarcticus DSM 14505.</title>
        <authorList>
            <person name="Margolles A."/>
            <person name="Gueimonde M."/>
            <person name="Sanchez B."/>
        </authorList>
    </citation>
    <scope>NUCLEOTIDE SEQUENCE [LARGE SCALE GENOMIC DNA]</scope>
    <source>
        <strain evidence="1 2">DSM 14505</strain>
    </source>
</reference>
<dbReference type="RefSeq" id="WP_006831286.1">
    <property type="nucleotide sequence ID" value="NZ_AJYB01000079.1"/>
</dbReference>